<reference evidence="8 9" key="1">
    <citation type="journal article" date="2019" name="Sci. Rep.">
        <title>Extended insight into the Mycobacterium chelonae-abscessus complex through whole genome sequencing of Mycobacterium salmoniphilum outbreak and Mycobacterium salmoniphilum-like strains.</title>
        <authorList>
            <person name="Behra P.R.K."/>
            <person name="Das S."/>
            <person name="Pettersson B.M.F."/>
            <person name="Shirreff L."/>
            <person name="DuCote T."/>
            <person name="Jacobsson K.G."/>
            <person name="Ennis D.G."/>
            <person name="Kirsebom L.A."/>
        </authorList>
    </citation>
    <scope>NUCLEOTIDE SEQUENCE [LARGE SCALE GENOMIC DNA]</scope>
    <source>
        <strain evidence="8 9">DE 4585</strain>
    </source>
</reference>
<feature type="compositionally biased region" description="Low complexity" evidence="6">
    <location>
        <begin position="63"/>
        <end position="76"/>
    </location>
</feature>
<feature type="region of interest" description="Disordered" evidence="6">
    <location>
        <begin position="44"/>
        <end position="76"/>
    </location>
</feature>
<keyword evidence="3" id="KW-0276">Fatty acid metabolism</keyword>
<dbReference type="PANTHER" id="PTHR43272:SF32">
    <property type="entry name" value="AMP-DEPENDENT SYNTHETASE_LIGASE DOMAIN-CONTAINING PROTEIN"/>
    <property type="match status" value="1"/>
</dbReference>
<feature type="domain" description="AMP-dependent synthetase/ligase" evidence="7">
    <location>
        <begin position="88"/>
        <end position="492"/>
    </location>
</feature>
<dbReference type="PANTHER" id="PTHR43272">
    <property type="entry name" value="LONG-CHAIN-FATTY-ACID--COA LIGASE"/>
    <property type="match status" value="1"/>
</dbReference>
<keyword evidence="2 8" id="KW-0436">Ligase</keyword>
<gene>
    <name evidence="8" type="ORF">DE4585_01532</name>
</gene>
<dbReference type="PROSITE" id="PS00455">
    <property type="entry name" value="AMP_BINDING"/>
    <property type="match status" value="1"/>
</dbReference>
<dbReference type="Proteomes" id="UP000295117">
    <property type="component" value="Unassembled WGS sequence"/>
</dbReference>
<dbReference type="EMBL" id="PECH01000006">
    <property type="protein sequence ID" value="TDZ82742.1"/>
    <property type="molecule type" value="Genomic_DNA"/>
</dbReference>
<name>A0A4R8S0L4_9MYCO</name>
<evidence type="ECO:0000256" key="4">
    <source>
        <dbReference type="ARBA" id="ARBA00023098"/>
    </source>
</evidence>
<dbReference type="InterPro" id="IPR042099">
    <property type="entry name" value="ANL_N_sf"/>
</dbReference>
<dbReference type="CDD" id="cd05907">
    <property type="entry name" value="VL_LC_FACS_like"/>
    <property type="match status" value="1"/>
</dbReference>
<proteinExistence type="inferred from homology"/>
<dbReference type="SUPFAM" id="SSF56801">
    <property type="entry name" value="Acetyl-CoA synthetase-like"/>
    <property type="match status" value="1"/>
</dbReference>
<evidence type="ECO:0000313" key="8">
    <source>
        <dbReference type="EMBL" id="TDZ82742.1"/>
    </source>
</evidence>
<dbReference type="Pfam" id="PF00501">
    <property type="entry name" value="AMP-binding"/>
    <property type="match status" value="1"/>
</dbReference>
<dbReference type="GO" id="GO:0004467">
    <property type="term" value="F:long-chain fatty acid-CoA ligase activity"/>
    <property type="evidence" value="ECO:0007669"/>
    <property type="project" value="TreeGrafter"/>
</dbReference>
<evidence type="ECO:0000259" key="7">
    <source>
        <dbReference type="Pfam" id="PF00501"/>
    </source>
</evidence>
<protein>
    <recommendedName>
        <fullName evidence="5">Acyl-CoA synthetase</fullName>
    </recommendedName>
</protein>
<dbReference type="InterPro" id="IPR020845">
    <property type="entry name" value="AMP-binding_CS"/>
</dbReference>
<accession>A0A4R8S0L4</accession>
<dbReference type="Gene3D" id="3.40.50.12780">
    <property type="entry name" value="N-terminal domain of ligase-like"/>
    <property type="match status" value="1"/>
</dbReference>
<evidence type="ECO:0000313" key="9">
    <source>
        <dbReference type="Proteomes" id="UP000295117"/>
    </source>
</evidence>
<organism evidence="8 9">
    <name type="scientific">Mycobacteroides salmoniphilum</name>
    <dbReference type="NCBI Taxonomy" id="404941"/>
    <lineage>
        <taxon>Bacteria</taxon>
        <taxon>Bacillati</taxon>
        <taxon>Actinomycetota</taxon>
        <taxon>Actinomycetes</taxon>
        <taxon>Mycobacteriales</taxon>
        <taxon>Mycobacteriaceae</taxon>
        <taxon>Mycobacteroides</taxon>
    </lineage>
</organism>
<evidence type="ECO:0000256" key="1">
    <source>
        <dbReference type="ARBA" id="ARBA00006432"/>
    </source>
</evidence>
<keyword evidence="4" id="KW-0443">Lipid metabolism</keyword>
<evidence type="ECO:0000256" key="5">
    <source>
        <dbReference type="ARBA" id="ARBA00032875"/>
    </source>
</evidence>
<evidence type="ECO:0000256" key="3">
    <source>
        <dbReference type="ARBA" id="ARBA00022832"/>
    </source>
</evidence>
<dbReference type="Pfam" id="PF23562">
    <property type="entry name" value="AMP-binding_C_3"/>
    <property type="match status" value="1"/>
</dbReference>
<dbReference type="GO" id="GO:0016020">
    <property type="term" value="C:membrane"/>
    <property type="evidence" value="ECO:0007669"/>
    <property type="project" value="TreeGrafter"/>
</dbReference>
<evidence type="ECO:0000256" key="6">
    <source>
        <dbReference type="SAM" id="MobiDB-lite"/>
    </source>
</evidence>
<evidence type="ECO:0000256" key="2">
    <source>
        <dbReference type="ARBA" id="ARBA00022598"/>
    </source>
</evidence>
<dbReference type="InterPro" id="IPR000873">
    <property type="entry name" value="AMP-dep_synth/lig_dom"/>
</dbReference>
<comment type="caution">
    <text evidence="8">The sequence shown here is derived from an EMBL/GenBank/DDBJ whole genome shotgun (WGS) entry which is preliminary data.</text>
</comment>
<sequence length="666" mass="73040">MHTRNWARKYLLEKKIQCLHQVKKVVSLIAILFPTAKVRAIGHAQEPARGPFRRSRNDVDSDGPSTSAAAGPAEATTRATHRTLCEAFQYNVNAYPNHVALRTPSSAVSITWREYGERVHGIAAGLAALGLKPGDTVALMLTNRPEFHFCDTSVLHTGATPFSMYNTNPPEVLAHLFENARNRIVICEMQFVDQILAAMRLGGNVEHIICVDDVADGTIGLSSVEAMRDSAFDFDAAWRAVDASDILTIVYTSGTTGLPKGAELTHENFMTNAEALKELAPIGPHDRVVSYLPDAHAANRWVGHYASLLLGVQVTTLADISEILNALKVVRPTIFMGVPRIWVKIKSRLESQVAEDPNPLRRRLTAWALRVGQDRVRRQSDRQPSTPWLRVRHALADRLVLSRVRAALGLDAVQLGASGAAPIPPEVHTFILGLGIPVCEAYGLTETSAIVTINRPGNMRIGTVGQALTSAEIRLAEDGELLVRGKQIMRGYRNDPEKTSEAIDSAGWFHTGDIATIDQDGFVKIVDRKKELIINSSGKNMSPTHIENTMTAACRLAGAVMAIGEQRPYITALVTLDDAELKIFATQNDLAISPLAELRNHPLVTAEIDANVAKANARLSRAEQVKKYTILPDTWRPGGDELTPTMKLKRTQIAAKYTTEIEDLYR</sequence>
<comment type="similarity">
    <text evidence="1">Belongs to the ATP-dependent AMP-binding enzyme family.</text>
</comment>
<dbReference type="AlphaFoldDB" id="A0A4R8S0L4"/>